<reference key="1">
    <citation type="submission" date="2019-01" db="UniProtKB">
        <authorList>
            <consortium name="RefSeq"/>
        </authorList>
    </citation>
    <scope>IDENTIFICATION</scope>
</reference>
<keyword evidence="1" id="KW-1185">Reference proteome</keyword>
<dbReference type="CTD" id="100297006"/>
<dbReference type="Proteomes" id="UP001652641">
    <property type="component" value="Chromosome 1"/>
</dbReference>
<evidence type="ECO:0000313" key="1">
    <source>
        <dbReference type="Proteomes" id="UP001652641"/>
    </source>
</evidence>
<organism evidence="1 2">
    <name type="scientific">Vulpes vulpes</name>
    <name type="common">Red fox</name>
    <dbReference type="NCBI Taxonomy" id="9627"/>
    <lineage>
        <taxon>Eukaryota</taxon>
        <taxon>Metazoa</taxon>
        <taxon>Chordata</taxon>
        <taxon>Craniata</taxon>
        <taxon>Vertebrata</taxon>
        <taxon>Euteleostomi</taxon>
        <taxon>Mammalia</taxon>
        <taxon>Eutheria</taxon>
        <taxon>Laurasiatheria</taxon>
        <taxon>Carnivora</taxon>
        <taxon>Caniformia</taxon>
        <taxon>Canidae</taxon>
        <taxon>Vulpes</taxon>
    </lineage>
</organism>
<gene>
    <name evidence="2" type="primary">C1H3orf85</name>
</gene>
<reference evidence="1" key="2">
    <citation type="submission" date="2025-05" db="UniProtKB">
        <authorList>
            <consortium name="RefSeq"/>
        </authorList>
    </citation>
    <scope>NUCLEOTIDE SEQUENCE [LARGE SCALE GENOMIC DNA]</scope>
</reference>
<protein>
    <submittedName>
        <fullName evidence="2">Uncharacterized protein C3orf85 homolog</fullName>
    </submittedName>
</protein>
<proteinExistence type="predicted"/>
<dbReference type="RefSeq" id="XP_025846348.1">
    <property type="nucleotide sequence ID" value="XM_025990563.1"/>
</dbReference>
<reference evidence="2" key="3">
    <citation type="submission" date="2025-08" db="UniProtKB">
        <authorList>
            <consortium name="RefSeq"/>
        </authorList>
    </citation>
    <scope>IDENTIFICATION</scope>
    <source>
        <tissue evidence="2">Cell line</tissue>
    </source>
</reference>
<evidence type="ECO:0000313" key="2">
    <source>
        <dbReference type="RefSeq" id="XP_025846348.1"/>
    </source>
</evidence>
<accession>A0A3Q7RMD1</accession>
<sequence length="121" mass="14145">MVPDLEAVYFKLKDMFLFWKARKGRLRLLTAWFEPNGLQPLIEPTLYGALGAPFLSEDPANQFLHLKRHIYLQNYWDPDHNPNMWGNTLADQVHETWTALKTTAEYYLNVNSFTLDISTAQ</sequence>
<dbReference type="AlphaFoldDB" id="A0A3Q7RMD1"/>
<name>A0A3Q7RMD1_VULVU</name>
<dbReference type="KEGG" id="vvp:112913684"/>